<evidence type="ECO:0000313" key="3">
    <source>
        <dbReference type="Proteomes" id="UP001454036"/>
    </source>
</evidence>
<comment type="caution">
    <text evidence="2">The sequence shown here is derived from an EMBL/GenBank/DDBJ whole genome shotgun (WGS) entry which is preliminary data.</text>
</comment>
<keyword evidence="3" id="KW-1185">Reference proteome</keyword>
<dbReference type="AlphaFoldDB" id="A0AAV3RLU9"/>
<sequence length="285" mass="32682">MVIASLIAKFTVERMLVESGSSADILVEGDSVSFAPQDEFSTVGGIGEACGNQKRARICYQASVPPVNKPTMQSGKKRCRQNQLEMRMVRKGEEEDNSPNKKENQKRPIPHEEDPEDKPGVDPKVAIHRLHVDSMFIDIKQRKRTFSDEKNMAIRTKVEALLKARAIRELQFLEWIANVVLVKKSNNKWRMSTDFTSLNKTCPKDYYPLHCLGRLVEEPRGMKYLISWMRPWDITRYVLLVFYWLAILLIGKTVNIDEVLEQVSKTVGCNSSLLSDIVQIFSRFC</sequence>
<feature type="region of interest" description="Disordered" evidence="1">
    <location>
        <begin position="90"/>
        <end position="122"/>
    </location>
</feature>
<dbReference type="EMBL" id="BAABME010028567">
    <property type="protein sequence ID" value="GAA0180289.1"/>
    <property type="molecule type" value="Genomic_DNA"/>
</dbReference>
<dbReference type="InterPro" id="IPR053134">
    <property type="entry name" value="RNA-dir_DNA_polymerase"/>
</dbReference>
<dbReference type="InterPro" id="IPR043502">
    <property type="entry name" value="DNA/RNA_pol_sf"/>
</dbReference>
<evidence type="ECO:0000313" key="2">
    <source>
        <dbReference type="EMBL" id="GAA0180289.1"/>
    </source>
</evidence>
<dbReference type="SUPFAM" id="SSF56672">
    <property type="entry name" value="DNA/RNA polymerases"/>
    <property type="match status" value="1"/>
</dbReference>
<gene>
    <name evidence="2" type="ORF">LIER_42246</name>
</gene>
<feature type="compositionally biased region" description="Basic and acidic residues" evidence="1">
    <location>
        <begin position="90"/>
        <end position="121"/>
    </location>
</feature>
<name>A0AAV3RLU9_LITER</name>
<reference evidence="2 3" key="1">
    <citation type="submission" date="2024-01" db="EMBL/GenBank/DDBJ databases">
        <title>The complete chloroplast genome sequence of Lithospermum erythrorhizon: insights into the phylogenetic relationship among Boraginaceae species and the maternal lineages of purple gromwells.</title>
        <authorList>
            <person name="Okada T."/>
            <person name="Watanabe K."/>
        </authorList>
    </citation>
    <scope>NUCLEOTIDE SEQUENCE [LARGE SCALE GENOMIC DNA]</scope>
</reference>
<organism evidence="2 3">
    <name type="scientific">Lithospermum erythrorhizon</name>
    <name type="common">Purple gromwell</name>
    <name type="synonym">Lithospermum officinale var. erythrorhizon</name>
    <dbReference type="NCBI Taxonomy" id="34254"/>
    <lineage>
        <taxon>Eukaryota</taxon>
        <taxon>Viridiplantae</taxon>
        <taxon>Streptophyta</taxon>
        <taxon>Embryophyta</taxon>
        <taxon>Tracheophyta</taxon>
        <taxon>Spermatophyta</taxon>
        <taxon>Magnoliopsida</taxon>
        <taxon>eudicotyledons</taxon>
        <taxon>Gunneridae</taxon>
        <taxon>Pentapetalae</taxon>
        <taxon>asterids</taxon>
        <taxon>lamiids</taxon>
        <taxon>Boraginales</taxon>
        <taxon>Boraginaceae</taxon>
        <taxon>Boraginoideae</taxon>
        <taxon>Lithospermeae</taxon>
        <taxon>Lithospermum</taxon>
    </lineage>
</organism>
<dbReference type="PANTHER" id="PTHR24559:SF444">
    <property type="entry name" value="REVERSE TRANSCRIPTASE DOMAIN-CONTAINING PROTEIN"/>
    <property type="match status" value="1"/>
</dbReference>
<dbReference type="Gene3D" id="3.10.10.10">
    <property type="entry name" value="HIV Type 1 Reverse Transcriptase, subunit A, domain 1"/>
    <property type="match status" value="1"/>
</dbReference>
<accession>A0AAV3RLU9</accession>
<evidence type="ECO:0000256" key="1">
    <source>
        <dbReference type="SAM" id="MobiDB-lite"/>
    </source>
</evidence>
<protein>
    <submittedName>
        <fullName evidence="2">Uncharacterized protein</fullName>
    </submittedName>
</protein>
<dbReference type="Proteomes" id="UP001454036">
    <property type="component" value="Unassembled WGS sequence"/>
</dbReference>
<dbReference type="PANTHER" id="PTHR24559">
    <property type="entry name" value="TRANSPOSON TY3-I GAG-POL POLYPROTEIN"/>
    <property type="match status" value="1"/>
</dbReference>
<proteinExistence type="predicted"/>